<evidence type="ECO:0000313" key="8">
    <source>
        <dbReference type="Proteomes" id="UP001159405"/>
    </source>
</evidence>
<protein>
    <recommendedName>
        <fullName evidence="6">Bacterial surface antigen (D15) domain-containing protein</fullName>
    </recommendedName>
</protein>
<sequence>MADDSKSEGTEDGVKSHLGETADEFLIRPAFVEHVNIEGYWRTKKDILVPGIKRILEATNFRELIALAFEAKENLQNLGVFNEIDLMIDTSSGPSARPNGYDVTFQVQEKRFLTSSSGTQIGNNEGNMLFGMQLNNVFGRTEQVKADLSFGTRTRMSYQLSFFKPAPGKPEKSFTFAAQKSTTDVPMCSYQEATQGLVMDFQLPSVIGQHSFSWEGMWREVTELSKNASFAVREQAGHSLKSSLKHTVVMDKRDNLTLPTEGYFLKLSQELAGLGGDVRFFKNSLEYQQNVEVLKDVILSWTFQGGNLRPLFGAPSLINDRFFLGGPLSVRGFNFKGIGPRSGDDSLGADTYWAAGLHLYTPLPFRPGRGGLGDRIKTHLFLNSGNLISLNTNVPWRNRLYALREKVRWSCGVGLVFLLGIARIELNYCIPFGAQSSDSVNHGIQVGVGINFL</sequence>
<dbReference type="InterPro" id="IPR000184">
    <property type="entry name" value="Bac_surfAg_D15"/>
</dbReference>
<reference evidence="7 8" key="1">
    <citation type="submission" date="2022-05" db="EMBL/GenBank/DDBJ databases">
        <authorList>
            <consortium name="Genoscope - CEA"/>
            <person name="William W."/>
        </authorList>
    </citation>
    <scope>NUCLEOTIDE SEQUENCE [LARGE SCALE GENOMIC DNA]</scope>
</reference>
<evidence type="ECO:0000256" key="4">
    <source>
        <dbReference type="ARBA" id="ARBA00022692"/>
    </source>
</evidence>
<dbReference type="Gene3D" id="2.40.160.50">
    <property type="entry name" value="membrane protein fhac: a member of the omp85/tpsb transporter family"/>
    <property type="match status" value="1"/>
</dbReference>
<comment type="subcellular location">
    <subcellularLocation>
        <location evidence="1">Mitochondrion outer membrane</location>
        <topology evidence="1">Multi-pass membrane protein</topology>
    </subcellularLocation>
</comment>
<dbReference type="EMBL" id="CALNXK010000049">
    <property type="protein sequence ID" value="CAH3131162.1"/>
    <property type="molecule type" value="Genomic_DNA"/>
</dbReference>
<dbReference type="InterPro" id="IPR039910">
    <property type="entry name" value="D15-like"/>
</dbReference>
<keyword evidence="5" id="KW-0472">Membrane</keyword>
<comment type="caution">
    <text evidence="7">The sequence shown here is derived from an EMBL/GenBank/DDBJ whole genome shotgun (WGS) entry which is preliminary data.</text>
</comment>
<dbReference type="PANTHER" id="PTHR12815">
    <property type="entry name" value="SORTING AND ASSEMBLY MACHINERY SAMM50 PROTEIN FAMILY MEMBER"/>
    <property type="match status" value="1"/>
</dbReference>
<keyword evidence="8" id="KW-1185">Reference proteome</keyword>
<evidence type="ECO:0000313" key="7">
    <source>
        <dbReference type="EMBL" id="CAH3131162.1"/>
    </source>
</evidence>
<evidence type="ECO:0000256" key="2">
    <source>
        <dbReference type="ARBA" id="ARBA00010913"/>
    </source>
</evidence>
<gene>
    <name evidence="7" type="ORF">PLOB_00035027</name>
</gene>
<feature type="domain" description="Bacterial surface antigen (D15)" evidence="6">
    <location>
        <begin position="136"/>
        <end position="452"/>
    </location>
</feature>
<name>A0ABN8P687_9CNID</name>
<dbReference type="PANTHER" id="PTHR12815:SF18">
    <property type="entry name" value="SORTING AND ASSEMBLY MACHINERY COMPONENT 50 HOMOLOG"/>
    <property type="match status" value="1"/>
</dbReference>
<keyword evidence="4" id="KW-0812">Transmembrane</keyword>
<keyword evidence="3" id="KW-1134">Transmembrane beta strand</keyword>
<evidence type="ECO:0000256" key="1">
    <source>
        <dbReference type="ARBA" id="ARBA00004374"/>
    </source>
</evidence>
<dbReference type="Pfam" id="PF01103">
    <property type="entry name" value="Omp85"/>
    <property type="match status" value="1"/>
</dbReference>
<accession>A0ABN8P687</accession>
<evidence type="ECO:0000259" key="6">
    <source>
        <dbReference type="Pfam" id="PF01103"/>
    </source>
</evidence>
<organism evidence="7 8">
    <name type="scientific">Porites lobata</name>
    <dbReference type="NCBI Taxonomy" id="104759"/>
    <lineage>
        <taxon>Eukaryota</taxon>
        <taxon>Metazoa</taxon>
        <taxon>Cnidaria</taxon>
        <taxon>Anthozoa</taxon>
        <taxon>Hexacorallia</taxon>
        <taxon>Scleractinia</taxon>
        <taxon>Fungiina</taxon>
        <taxon>Poritidae</taxon>
        <taxon>Porites</taxon>
    </lineage>
</organism>
<evidence type="ECO:0000256" key="5">
    <source>
        <dbReference type="ARBA" id="ARBA00023136"/>
    </source>
</evidence>
<evidence type="ECO:0000256" key="3">
    <source>
        <dbReference type="ARBA" id="ARBA00022452"/>
    </source>
</evidence>
<comment type="similarity">
    <text evidence="2">Belongs to the SAM50/omp85 family.</text>
</comment>
<proteinExistence type="inferred from homology"/>
<dbReference type="Proteomes" id="UP001159405">
    <property type="component" value="Unassembled WGS sequence"/>
</dbReference>